<dbReference type="EMBL" id="JAKMXF010000346">
    <property type="protein sequence ID" value="KAI6647075.1"/>
    <property type="molecule type" value="Genomic_DNA"/>
</dbReference>
<dbReference type="SUPFAM" id="SSF53098">
    <property type="entry name" value="Ribonuclease H-like"/>
    <property type="match status" value="1"/>
</dbReference>
<dbReference type="InterPro" id="IPR025398">
    <property type="entry name" value="DUF4371"/>
</dbReference>
<name>A0AAV7JF42_9METZ</name>
<gene>
    <name evidence="2" type="ORF">LOD99_8912</name>
</gene>
<reference evidence="2 3" key="1">
    <citation type="journal article" date="2023" name="BMC Biol.">
        <title>The compact genome of the sponge Oopsacas minuta (Hexactinellida) is lacking key metazoan core genes.</title>
        <authorList>
            <person name="Santini S."/>
            <person name="Schenkelaars Q."/>
            <person name="Jourda C."/>
            <person name="Duchesne M."/>
            <person name="Belahbib H."/>
            <person name="Rocher C."/>
            <person name="Selva M."/>
            <person name="Riesgo A."/>
            <person name="Vervoort M."/>
            <person name="Leys S.P."/>
            <person name="Kodjabachian L."/>
            <person name="Le Bivic A."/>
            <person name="Borchiellini C."/>
            <person name="Claverie J.M."/>
            <person name="Renard E."/>
        </authorList>
    </citation>
    <scope>NUCLEOTIDE SEQUENCE [LARGE SCALE GENOMIC DNA]</scope>
    <source>
        <strain evidence="2">SPO-2</strain>
    </source>
</reference>
<dbReference type="Proteomes" id="UP001165289">
    <property type="component" value="Unassembled WGS sequence"/>
</dbReference>
<dbReference type="AlphaFoldDB" id="A0AAV7JF42"/>
<evidence type="ECO:0000259" key="1">
    <source>
        <dbReference type="Pfam" id="PF14291"/>
    </source>
</evidence>
<evidence type="ECO:0000313" key="2">
    <source>
        <dbReference type="EMBL" id="KAI6647075.1"/>
    </source>
</evidence>
<sequence length="264" mass="29937">MYLKRTTNFISPRGQEEMMEIFSHCIVREVVSDIQKHGCFAIIVDGTQDVSGREQESICLRHVNSDLHVREDFVGIYEIPITTSESIAGMVFDVLTRFTLPLSNLRAQTYDGAANMSGHYTGCQARVRQCQPLALYFHCASHISNLVMQNAVISSQLVRNALQWTNKLGVLMNRSGKYRAMFRAICVSNESESLHPSAIKPLCRNAGTVKISTESIRAWYSDEVFHEIFIAAEEKGETYQLDPLEIPRRRCHSGTKWLKPGSRY</sequence>
<feature type="domain" description="DUF4371" evidence="1">
    <location>
        <begin position="8"/>
        <end position="122"/>
    </location>
</feature>
<dbReference type="PANTHER" id="PTHR45749">
    <property type="match status" value="1"/>
</dbReference>
<comment type="caution">
    <text evidence="2">The sequence shown here is derived from an EMBL/GenBank/DDBJ whole genome shotgun (WGS) entry which is preliminary data.</text>
</comment>
<dbReference type="InterPro" id="IPR012337">
    <property type="entry name" value="RNaseH-like_sf"/>
</dbReference>
<protein>
    <submittedName>
        <fullName evidence="2">Zinc finger MYM-type protein 1-like</fullName>
    </submittedName>
</protein>
<proteinExistence type="predicted"/>
<evidence type="ECO:0000313" key="3">
    <source>
        <dbReference type="Proteomes" id="UP001165289"/>
    </source>
</evidence>
<keyword evidence="3" id="KW-1185">Reference proteome</keyword>
<accession>A0AAV7JF42</accession>
<dbReference type="Pfam" id="PF14291">
    <property type="entry name" value="DUF4371"/>
    <property type="match status" value="1"/>
</dbReference>
<dbReference type="PANTHER" id="PTHR45749:SF21">
    <property type="entry name" value="DUF4371 DOMAIN-CONTAINING PROTEIN"/>
    <property type="match status" value="1"/>
</dbReference>
<organism evidence="2 3">
    <name type="scientific">Oopsacas minuta</name>
    <dbReference type="NCBI Taxonomy" id="111878"/>
    <lineage>
        <taxon>Eukaryota</taxon>
        <taxon>Metazoa</taxon>
        <taxon>Porifera</taxon>
        <taxon>Hexactinellida</taxon>
        <taxon>Hexasterophora</taxon>
        <taxon>Lyssacinosida</taxon>
        <taxon>Leucopsacidae</taxon>
        <taxon>Oopsacas</taxon>
    </lineage>
</organism>